<dbReference type="Proteomes" id="UP000199517">
    <property type="component" value="Unassembled WGS sequence"/>
</dbReference>
<feature type="transmembrane region" description="Helical" evidence="1">
    <location>
        <begin position="185"/>
        <end position="202"/>
    </location>
</feature>
<keyword evidence="4" id="KW-1185">Reference proteome</keyword>
<dbReference type="CDD" id="cd03396">
    <property type="entry name" value="PAP2_like_6"/>
    <property type="match status" value="1"/>
</dbReference>
<feature type="domain" description="Phosphatidic acid phosphatase type 2/haloperoxidase" evidence="2">
    <location>
        <begin position="105"/>
        <end position="226"/>
    </location>
</feature>
<feature type="transmembrane region" description="Helical" evidence="1">
    <location>
        <begin position="24"/>
        <end position="50"/>
    </location>
</feature>
<organism evidence="3 4">
    <name type="scientific">Paracidovorax konjaci</name>
    <dbReference type="NCBI Taxonomy" id="32040"/>
    <lineage>
        <taxon>Bacteria</taxon>
        <taxon>Pseudomonadati</taxon>
        <taxon>Pseudomonadota</taxon>
        <taxon>Betaproteobacteria</taxon>
        <taxon>Burkholderiales</taxon>
        <taxon>Comamonadaceae</taxon>
        <taxon>Paracidovorax</taxon>
    </lineage>
</organism>
<feature type="transmembrane region" description="Helical" evidence="1">
    <location>
        <begin position="214"/>
        <end position="234"/>
    </location>
</feature>
<evidence type="ECO:0000259" key="2">
    <source>
        <dbReference type="Pfam" id="PF01569"/>
    </source>
</evidence>
<name>A0A1I1W179_9BURK</name>
<keyword evidence="1" id="KW-0812">Transmembrane</keyword>
<protein>
    <submittedName>
        <fullName evidence="3">Membrane-associated enzyme, PAP2 (Acid phosphatase) superfamily</fullName>
    </submittedName>
</protein>
<dbReference type="Pfam" id="PF01569">
    <property type="entry name" value="PAP2"/>
    <property type="match status" value="1"/>
</dbReference>
<dbReference type="InterPro" id="IPR000326">
    <property type="entry name" value="PAP2/HPO"/>
</dbReference>
<dbReference type="STRING" id="32040.SAMN04489710_10840"/>
<dbReference type="AlphaFoldDB" id="A0A1I1W179"/>
<dbReference type="RefSeq" id="WP_245783658.1">
    <property type="nucleotide sequence ID" value="NZ_FOMQ01000008.1"/>
</dbReference>
<dbReference type="SUPFAM" id="SSF48317">
    <property type="entry name" value="Acid phosphatase/Vanadium-dependent haloperoxidase"/>
    <property type="match status" value="1"/>
</dbReference>
<keyword evidence="1" id="KW-0472">Membrane</keyword>
<sequence length="254" mass="27129">MTAPIAPPSAPRAPAAPPHPFAPLFWTALALGLLIAWDTTAFDLALARVFGNSGGFPLRDDWFFASVMHEGARRAAWVLMVLLAASVWWPAGWLRRLSTAERAQMAASALVALGVVTAFKQASATSCPWDLAEFGGMARYVSHWSRGIFDGGSGHCFPAGHASAGFAFLGGYFALRHRHPGAARWWLAASIAAGLVLGAAQQMRGAHFMSHTLWTGWLCWTAGWACDLAAGLLCRRHALSDSVLPSEGASHVRP</sequence>
<evidence type="ECO:0000313" key="4">
    <source>
        <dbReference type="Proteomes" id="UP000199517"/>
    </source>
</evidence>
<gene>
    <name evidence="3" type="ORF">SAMN04489710_10840</name>
</gene>
<keyword evidence="1" id="KW-1133">Transmembrane helix</keyword>
<proteinExistence type="predicted"/>
<feature type="transmembrane region" description="Helical" evidence="1">
    <location>
        <begin position="71"/>
        <end position="91"/>
    </location>
</feature>
<evidence type="ECO:0000313" key="3">
    <source>
        <dbReference type="EMBL" id="SFD89036.1"/>
    </source>
</evidence>
<accession>A0A1I1W179</accession>
<dbReference type="EMBL" id="FOMQ01000008">
    <property type="protein sequence ID" value="SFD89036.1"/>
    <property type="molecule type" value="Genomic_DNA"/>
</dbReference>
<evidence type="ECO:0000256" key="1">
    <source>
        <dbReference type="SAM" id="Phobius"/>
    </source>
</evidence>
<reference evidence="4" key="1">
    <citation type="submission" date="2016-10" db="EMBL/GenBank/DDBJ databases">
        <authorList>
            <person name="Varghese N."/>
            <person name="Submissions S."/>
        </authorList>
    </citation>
    <scope>NUCLEOTIDE SEQUENCE [LARGE SCALE GENOMIC DNA]</scope>
    <source>
        <strain evidence="4">DSM 7481</strain>
    </source>
</reference>
<dbReference type="InterPro" id="IPR036938">
    <property type="entry name" value="PAP2/HPO_sf"/>
</dbReference>